<name>A0AAV1SMY4_9ROSI</name>
<gene>
    <name evidence="2" type="ORF">DCAF_LOCUS25588</name>
</gene>
<accession>A0AAV1SMY4</accession>
<organism evidence="2 3">
    <name type="scientific">Dovyalis caffra</name>
    <dbReference type="NCBI Taxonomy" id="77055"/>
    <lineage>
        <taxon>Eukaryota</taxon>
        <taxon>Viridiplantae</taxon>
        <taxon>Streptophyta</taxon>
        <taxon>Embryophyta</taxon>
        <taxon>Tracheophyta</taxon>
        <taxon>Spermatophyta</taxon>
        <taxon>Magnoliopsida</taxon>
        <taxon>eudicotyledons</taxon>
        <taxon>Gunneridae</taxon>
        <taxon>Pentapetalae</taxon>
        <taxon>rosids</taxon>
        <taxon>fabids</taxon>
        <taxon>Malpighiales</taxon>
        <taxon>Salicaceae</taxon>
        <taxon>Flacourtieae</taxon>
        <taxon>Dovyalis</taxon>
    </lineage>
</organism>
<evidence type="ECO:0000256" key="1">
    <source>
        <dbReference type="SAM" id="MobiDB-lite"/>
    </source>
</evidence>
<evidence type="ECO:0000313" key="3">
    <source>
        <dbReference type="Proteomes" id="UP001314170"/>
    </source>
</evidence>
<dbReference type="Proteomes" id="UP001314170">
    <property type="component" value="Unassembled WGS sequence"/>
</dbReference>
<feature type="region of interest" description="Disordered" evidence="1">
    <location>
        <begin position="1"/>
        <end position="46"/>
    </location>
</feature>
<evidence type="ECO:0000313" key="2">
    <source>
        <dbReference type="EMBL" id="CAK7355284.1"/>
    </source>
</evidence>
<dbReference type="EMBL" id="CAWUPB010001195">
    <property type="protein sequence ID" value="CAK7355284.1"/>
    <property type="molecule type" value="Genomic_DNA"/>
</dbReference>
<comment type="caution">
    <text evidence="2">The sequence shown here is derived from an EMBL/GenBank/DDBJ whole genome shotgun (WGS) entry which is preliminary data.</text>
</comment>
<dbReference type="AlphaFoldDB" id="A0AAV1SMY4"/>
<feature type="compositionally biased region" description="Basic and acidic residues" evidence="1">
    <location>
        <begin position="24"/>
        <end position="34"/>
    </location>
</feature>
<reference evidence="2 3" key="1">
    <citation type="submission" date="2024-01" db="EMBL/GenBank/DDBJ databases">
        <authorList>
            <person name="Waweru B."/>
        </authorList>
    </citation>
    <scope>NUCLEOTIDE SEQUENCE [LARGE SCALE GENOMIC DNA]</scope>
</reference>
<keyword evidence="3" id="KW-1185">Reference proteome</keyword>
<sequence length="115" mass="13112">MNRIKKKGENAESERNLAILSSPKRSEIDLENPKVHQNQRNKKMRDSVAGLNMQGTLGKRTAKKNACKEVRENGTENSKECFKFSPTKCELWLMQEAANVVNGGSRWGCRDRHHT</sequence>
<proteinExistence type="predicted"/>
<protein>
    <submittedName>
        <fullName evidence="2">Uncharacterized protein</fullName>
    </submittedName>
</protein>